<dbReference type="PATRIC" id="fig|573737.6.peg.1865"/>
<keyword evidence="1" id="KW-0732">Signal</keyword>
<accession>A0A0E3YBV5</accession>
<dbReference type="AlphaFoldDB" id="A0A0E3YBV5"/>
<feature type="chain" id="PRO_5002415239" evidence="1">
    <location>
        <begin position="28"/>
        <end position="141"/>
    </location>
</feature>
<dbReference type="InterPro" id="IPR027396">
    <property type="entry name" value="DsrEFH-like"/>
</dbReference>
<dbReference type="PANTHER" id="PTHR37691:SF1">
    <property type="entry name" value="BLR3518 PROTEIN"/>
    <property type="match status" value="1"/>
</dbReference>
<dbReference type="PANTHER" id="PTHR37691">
    <property type="entry name" value="BLR3518 PROTEIN"/>
    <property type="match status" value="1"/>
</dbReference>
<proteinExistence type="predicted"/>
<dbReference type="KEGG" id="pox:MB84_05290"/>
<gene>
    <name evidence="2" type="ORF">MB84_05290</name>
</gene>
<dbReference type="OrthoDB" id="8776505at2"/>
<dbReference type="Proteomes" id="UP000035050">
    <property type="component" value="Chromosome"/>
</dbReference>
<dbReference type="HOGENOM" id="CLU_127515_0_1_4"/>
<dbReference type="SUPFAM" id="SSF75169">
    <property type="entry name" value="DsrEFH-like"/>
    <property type="match status" value="1"/>
</dbReference>
<feature type="signal peptide" evidence="1">
    <location>
        <begin position="1"/>
        <end position="27"/>
    </location>
</feature>
<name>A0A0E3YBV5_9BURK</name>
<sequence length="141" mass="15574">MIKTLLRGLLTAFLFTVFAVSATSAIAEDKVVYHINDAEHQALAGLRNIRNQLDTVPDSKIVVVAHSQGVDFLMESYKDAATVGPLISALHARGVKFEVCEITLKQRNLKKDQFVLDADFTPSGVVELTRLQQKGYAYIKP</sequence>
<evidence type="ECO:0000256" key="1">
    <source>
        <dbReference type="SAM" id="SignalP"/>
    </source>
</evidence>
<keyword evidence="3" id="KW-1185">Reference proteome</keyword>
<dbReference type="EMBL" id="CP011253">
    <property type="protein sequence ID" value="AKC69005.1"/>
    <property type="molecule type" value="Genomic_DNA"/>
</dbReference>
<dbReference type="InterPro" id="IPR003787">
    <property type="entry name" value="Sulphur_relay_DsrE/F-like"/>
</dbReference>
<dbReference type="Pfam" id="PF02635">
    <property type="entry name" value="DsrE"/>
    <property type="match status" value="1"/>
</dbReference>
<protein>
    <submittedName>
        <fullName evidence="2">Uncharacterized protein</fullName>
    </submittedName>
</protein>
<dbReference type="Gene3D" id="3.40.1260.10">
    <property type="entry name" value="DsrEFH-like"/>
    <property type="match status" value="1"/>
</dbReference>
<evidence type="ECO:0000313" key="3">
    <source>
        <dbReference type="Proteomes" id="UP000035050"/>
    </source>
</evidence>
<reference evidence="2" key="1">
    <citation type="submission" date="2016-06" db="EMBL/GenBank/DDBJ databases">
        <title>Pandoraea oxalativorans DSM 23570 Genome Sequencing.</title>
        <authorList>
            <person name="Ee R."/>
            <person name="Lim Y.-L."/>
            <person name="Yong D."/>
            <person name="Yin W.-F."/>
            <person name="Chan K.-G."/>
        </authorList>
    </citation>
    <scope>NUCLEOTIDE SEQUENCE</scope>
    <source>
        <strain evidence="2">DSM 23570</strain>
    </source>
</reference>
<evidence type="ECO:0000313" key="2">
    <source>
        <dbReference type="EMBL" id="AKC69005.1"/>
    </source>
</evidence>
<organism evidence="2 3">
    <name type="scientific">Pandoraea oxalativorans</name>
    <dbReference type="NCBI Taxonomy" id="573737"/>
    <lineage>
        <taxon>Bacteria</taxon>
        <taxon>Pseudomonadati</taxon>
        <taxon>Pseudomonadota</taxon>
        <taxon>Betaproteobacteria</taxon>
        <taxon>Burkholderiales</taxon>
        <taxon>Burkholderiaceae</taxon>
        <taxon>Pandoraea</taxon>
    </lineage>
</organism>